<dbReference type="EMBL" id="CM003529">
    <property type="protein sequence ID" value="RCV13618.1"/>
    <property type="molecule type" value="Genomic_DNA"/>
</dbReference>
<keyword evidence="1" id="KW-0812">Transmembrane</keyword>
<reference evidence="2" key="1">
    <citation type="journal article" date="2012" name="Nat. Biotechnol.">
        <title>Reference genome sequence of the model plant Setaria.</title>
        <authorList>
            <person name="Bennetzen J.L."/>
            <person name="Schmutz J."/>
            <person name="Wang H."/>
            <person name="Percifield R."/>
            <person name="Hawkins J."/>
            <person name="Pontaroli A.C."/>
            <person name="Estep M."/>
            <person name="Feng L."/>
            <person name="Vaughn J.N."/>
            <person name="Grimwood J."/>
            <person name="Jenkins J."/>
            <person name="Barry K."/>
            <person name="Lindquist E."/>
            <person name="Hellsten U."/>
            <person name="Deshpande S."/>
            <person name="Wang X."/>
            <person name="Wu X."/>
            <person name="Mitros T."/>
            <person name="Triplett J."/>
            <person name="Yang X."/>
            <person name="Ye C.Y."/>
            <person name="Mauro-Herrera M."/>
            <person name="Wang L."/>
            <person name="Li P."/>
            <person name="Sharma M."/>
            <person name="Sharma R."/>
            <person name="Ronald P.C."/>
            <person name="Panaud O."/>
            <person name="Kellogg E.A."/>
            <person name="Brutnell T.P."/>
            <person name="Doust A.N."/>
            <person name="Tuskan G.A."/>
            <person name="Rokhsar D."/>
            <person name="Devos K.M."/>
        </authorList>
    </citation>
    <scope>NUCLEOTIDE SEQUENCE [LARGE SCALE GENOMIC DNA]</scope>
    <source>
        <strain evidence="2">Yugu1</strain>
    </source>
</reference>
<dbReference type="AlphaFoldDB" id="A0A368Q7E2"/>
<protein>
    <submittedName>
        <fullName evidence="2">Uncharacterized protein</fullName>
    </submittedName>
</protein>
<evidence type="ECO:0000256" key="1">
    <source>
        <dbReference type="SAM" id="Phobius"/>
    </source>
</evidence>
<sequence length="133" mass="14906">MTTTVFHPPHRRPIPMSGRAPVPRRRRFIRSWFSAPLCRPVWSFIAHFFSCFCSICGIVYMVFRLFISTSYSTLVALHRCTATVCLCTRSPATTSTVPSSTTRVPKLGLQYITGGAMAKIRSFSFHVSPPTTS</sequence>
<reference evidence="2" key="2">
    <citation type="submission" date="2015-07" db="EMBL/GenBank/DDBJ databases">
        <authorList>
            <person name="Noorani M."/>
        </authorList>
    </citation>
    <scope>NUCLEOTIDE SEQUENCE</scope>
    <source>
        <strain evidence="2">Yugu1</strain>
    </source>
</reference>
<name>A0A368Q7E2_SETIT</name>
<keyword evidence="1" id="KW-0472">Membrane</keyword>
<evidence type="ECO:0000313" key="2">
    <source>
        <dbReference type="EMBL" id="RCV13618.1"/>
    </source>
</evidence>
<proteinExistence type="predicted"/>
<keyword evidence="1" id="KW-1133">Transmembrane helix</keyword>
<accession>A0A368Q7E2</accession>
<organism evidence="2">
    <name type="scientific">Setaria italica</name>
    <name type="common">Foxtail millet</name>
    <name type="synonym">Panicum italicum</name>
    <dbReference type="NCBI Taxonomy" id="4555"/>
    <lineage>
        <taxon>Eukaryota</taxon>
        <taxon>Viridiplantae</taxon>
        <taxon>Streptophyta</taxon>
        <taxon>Embryophyta</taxon>
        <taxon>Tracheophyta</taxon>
        <taxon>Spermatophyta</taxon>
        <taxon>Magnoliopsida</taxon>
        <taxon>Liliopsida</taxon>
        <taxon>Poales</taxon>
        <taxon>Poaceae</taxon>
        <taxon>PACMAD clade</taxon>
        <taxon>Panicoideae</taxon>
        <taxon>Panicodae</taxon>
        <taxon>Paniceae</taxon>
        <taxon>Cenchrinae</taxon>
        <taxon>Setaria</taxon>
    </lineage>
</organism>
<gene>
    <name evidence="2" type="ORF">SETIT_2G360100v2</name>
</gene>
<feature type="transmembrane region" description="Helical" evidence="1">
    <location>
        <begin position="41"/>
        <end position="63"/>
    </location>
</feature>